<name>A0A347ZQ58_9CHLR</name>
<dbReference type="Proteomes" id="UP000256388">
    <property type="component" value="Unassembled WGS sequence"/>
</dbReference>
<gene>
    <name evidence="1" type="ORF">DFR64_2664</name>
</gene>
<accession>A0A347ZQ58</accession>
<comment type="caution">
    <text evidence="1">The sequence shown here is derived from an EMBL/GenBank/DDBJ whole genome shotgun (WGS) entry which is preliminary data.</text>
</comment>
<dbReference type="SUPFAM" id="SSF52440">
    <property type="entry name" value="PreATP-grasp domain"/>
    <property type="match status" value="1"/>
</dbReference>
<dbReference type="AlphaFoldDB" id="A0A347ZQ58"/>
<keyword evidence="1" id="KW-0436">Ligase</keyword>
<organism evidence="1 2">
    <name type="scientific">Pelolinea submarina</name>
    <dbReference type="NCBI Taxonomy" id="913107"/>
    <lineage>
        <taxon>Bacteria</taxon>
        <taxon>Bacillati</taxon>
        <taxon>Chloroflexota</taxon>
        <taxon>Anaerolineae</taxon>
        <taxon>Anaerolineales</taxon>
        <taxon>Anaerolineaceae</taxon>
        <taxon>Pelolinea</taxon>
    </lineage>
</organism>
<dbReference type="OrthoDB" id="9813261at2"/>
<reference evidence="1 2" key="1">
    <citation type="submission" date="2018-08" db="EMBL/GenBank/DDBJ databases">
        <title>Genomic Encyclopedia of Type Strains, Phase IV (KMG-IV): sequencing the most valuable type-strain genomes for metagenomic binning, comparative biology and taxonomic classification.</title>
        <authorList>
            <person name="Goeker M."/>
        </authorList>
    </citation>
    <scope>NUCLEOTIDE SEQUENCE [LARGE SCALE GENOMIC DNA]</scope>
    <source>
        <strain evidence="1 2">DSM 23923</strain>
    </source>
</reference>
<dbReference type="Gene3D" id="3.30.470.20">
    <property type="entry name" value="ATP-grasp fold, B domain"/>
    <property type="match status" value="1"/>
</dbReference>
<sequence length="258" mass="28555">MKIFLLKPSVEIPAVNLKIGRIKDILNQSGHVVVEQCLSKNLFSQIMAEKPDVVFNLASTFEWENTGYIPAILEIAAVPYTGSGFLTLSLSRNPTKLLPLLEKSGVRLPPYRIVPASRGLSSPGLQYPLDLCRDGYEEKIYLADQLSLKNTFEKLPQGEELVLREHLHEKAQSVFMLGSQVFSLSTDPSLLSPALTAYRLLEARGLMRLDFTLGEEPLLVNINASPDPLDGAFLKAAASAAWDEQKIIRTLIEHAGRD</sequence>
<dbReference type="EMBL" id="QUMS01000004">
    <property type="protein sequence ID" value="REG06232.1"/>
    <property type="molecule type" value="Genomic_DNA"/>
</dbReference>
<keyword evidence="2" id="KW-1185">Reference proteome</keyword>
<protein>
    <submittedName>
        <fullName evidence="1">D-alanine-D-alanine ligase-like ATP-grasp enzyme</fullName>
    </submittedName>
</protein>
<dbReference type="RefSeq" id="WP_116225930.1">
    <property type="nucleotide sequence ID" value="NZ_AP018437.1"/>
</dbReference>
<evidence type="ECO:0000313" key="1">
    <source>
        <dbReference type="EMBL" id="REG06232.1"/>
    </source>
</evidence>
<dbReference type="InterPro" id="IPR016185">
    <property type="entry name" value="PreATP-grasp_dom_sf"/>
</dbReference>
<evidence type="ECO:0000313" key="2">
    <source>
        <dbReference type="Proteomes" id="UP000256388"/>
    </source>
</evidence>
<proteinExistence type="predicted"/>
<dbReference type="GO" id="GO:0016874">
    <property type="term" value="F:ligase activity"/>
    <property type="evidence" value="ECO:0007669"/>
    <property type="project" value="UniProtKB-KW"/>
</dbReference>